<name>N1WF42_9LEPT</name>
<dbReference type="EMBL" id="AOHC02000016">
    <property type="protein sequence ID" value="EMY78866.1"/>
    <property type="molecule type" value="Genomic_DNA"/>
</dbReference>
<gene>
    <name evidence="1" type="ORF">LEP1GSC060_1159</name>
</gene>
<dbReference type="STRING" id="1218598.LEP1GSC060_1159"/>
<evidence type="ECO:0000313" key="1">
    <source>
        <dbReference type="EMBL" id="EMY78866.1"/>
    </source>
</evidence>
<dbReference type="Proteomes" id="UP000012313">
    <property type="component" value="Unassembled WGS sequence"/>
</dbReference>
<dbReference type="OrthoDB" id="343280at2"/>
<proteinExistence type="predicted"/>
<keyword evidence="2" id="KW-1185">Reference proteome</keyword>
<dbReference type="AlphaFoldDB" id="N1WF42"/>
<sequence>MFPEPYRVEGNMTLKSVFATALLLFGLDSCRGKGNSTFLFPITNAGEFKLFYEPMNTVVSESEVFEEWKDPSVKIRTAPGIVCLFGGTVSVFGITVCFPDPNGNVNLEIQNILKFWNTHFESRTDPTFFDFSINGQASVKIQQNADLLEDINEDWFVLSGSKELDRMLKKEKFPEVNWVSVFSENSIVRPHSTNAFTGFSILATSGKIRILFSSGDFLSSKNTLVVEIPGDASILSEFFLEIQKQNLRITSLCKSDLPILSEVFGGTESSIGRFLEWNNPGKDPICFQDLELTTNSGTYPLFVGPQFLIPGESILKVETGSVLSGLDSAAPWLDLKKKGNWIFKSKDRERVYENSEKTFLEGGRYYSSEGNFYSLCSDFFLSKSLERFCMSPGFAARSQVATSREDVPNSLSFCDADSFQIEEANFTGLYLDGKIDSKQKFIDLEYSGNQICNPNSLSLENDGKEIPVWLESRSLKPGDILTLGKRDFFRENFEVSVSSLKDFEFGKSILLKDRVAKKIRTLSSDFLETPVLTRTDGSVVSLLFRENVWTTHPISISQTLSPEIQNSHFMNPGRKTDLSDSYWKGFTEISEISWMGSYDGTVSVSADRFIEIDSASVTSKILEILSGNKSYRFILPLKPGKNVLSIGRLVCFPKVETWIVPELSLGSTGKVRVLSADGNAENDWVYWDSQGRMGINSVSQKLRRSAARIRTLSGANVWKNSAFSEFSFRKTSCTGTQASPELENSSLPFFQKEYSENLNSLSDPWISFNLDRRNTNVNSFDVFTFQPNGSVRISTSPFLNLWSDLSHGILGSLNIRKEVLNYLVPVGGEELVGIPGSSGVLISAVYPNPSVSTNEWFTICNRGAAPADVRSLEIRDSSASDRLVEYSFRFGINPPAGWTNTNPNLFGWSFADRFLNPGECGYVLSPNFKNESVPFHSYTFRKVFTIDKTTTIGNGIGKNEGLDLFQEIQGNFVHIHSYGNQFSPFPFQIDADTDDLILLKPNRSGDSSADYEIEKKGSL</sequence>
<evidence type="ECO:0000313" key="2">
    <source>
        <dbReference type="Proteomes" id="UP000012313"/>
    </source>
</evidence>
<comment type="caution">
    <text evidence="1">The sequence shown here is derived from an EMBL/GenBank/DDBJ whole genome shotgun (WGS) entry which is preliminary data.</text>
</comment>
<evidence type="ECO:0008006" key="3">
    <source>
        <dbReference type="Google" id="ProtNLM"/>
    </source>
</evidence>
<accession>N1WF42</accession>
<reference evidence="1" key="1">
    <citation type="submission" date="2013-03" db="EMBL/GenBank/DDBJ databases">
        <authorList>
            <person name="Harkins D.M."/>
            <person name="Durkin A.S."/>
            <person name="Brinkac L.M."/>
            <person name="Haft D.H."/>
            <person name="Selengut J.D."/>
            <person name="Sanka R."/>
            <person name="DePew J."/>
            <person name="Purushe J."/>
            <person name="Hartskeerl R.A."/>
            <person name="Ahmed A."/>
            <person name="van der Linden H."/>
            <person name="Goris M.G.A."/>
            <person name="Vinetz J.M."/>
            <person name="Sutton G.G."/>
            <person name="Nierman W.C."/>
            <person name="Fouts D.E."/>
        </authorList>
    </citation>
    <scope>NUCLEOTIDE SEQUENCE [LARGE SCALE GENOMIC DNA]</scope>
    <source>
        <strain evidence="1">ICFT</strain>
    </source>
</reference>
<organism evidence="1 2">
    <name type="scientific">Leptospira weilii serovar Ranarum str. ICFT</name>
    <dbReference type="NCBI Taxonomy" id="1218598"/>
    <lineage>
        <taxon>Bacteria</taxon>
        <taxon>Pseudomonadati</taxon>
        <taxon>Spirochaetota</taxon>
        <taxon>Spirochaetia</taxon>
        <taxon>Leptospirales</taxon>
        <taxon>Leptospiraceae</taxon>
        <taxon>Leptospira</taxon>
    </lineage>
</organism>
<protein>
    <recommendedName>
        <fullName evidence="3">Lipoprotein</fullName>
    </recommendedName>
</protein>
<dbReference type="NCBIfam" id="NF047473">
    <property type="entry name" value="lipo_LIC11755"/>
    <property type="match status" value="1"/>
</dbReference>